<organism evidence="4 5">
    <name type="scientific">Galeopterus variegatus</name>
    <name type="common">Malayan flying lemur</name>
    <name type="synonym">Cynocephalus variegatus</name>
    <dbReference type="NCBI Taxonomy" id="482537"/>
    <lineage>
        <taxon>Eukaryota</taxon>
        <taxon>Metazoa</taxon>
        <taxon>Chordata</taxon>
        <taxon>Craniata</taxon>
        <taxon>Vertebrata</taxon>
        <taxon>Euteleostomi</taxon>
        <taxon>Mammalia</taxon>
        <taxon>Eutheria</taxon>
        <taxon>Euarchontoglires</taxon>
        <taxon>Dermoptera</taxon>
        <taxon>Cynocephalidae</taxon>
        <taxon>Galeopterus</taxon>
    </lineage>
</organism>
<keyword evidence="4" id="KW-1185">Reference proteome</keyword>
<dbReference type="InterPro" id="IPR043502">
    <property type="entry name" value="DNA/RNA_pol_sf"/>
</dbReference>
<name>A0ABM0RN68_GALVR</name>
<dbReference type="Pfam" id="PF02093">
    <property type="entry name" value="Gag_p30"/>
    <property type="match status" value="1"/>
</dbReference>
<dbReference type="Proteomes" id="UP000694923">
    <property type="component" value="Unplaced"/>
</dbReference>
<dbReference type="InterPro" id="IPR036875">
    <property type="entry name" value="Znf_CCHC_sf"/>
</dbReference>
<dbReference type="Gene3D" id="4.10.60.10">
    <property type="entry name" value="Zinc finger, CCHC-type"/>
    <property type="match status" value="1"/>
</dbReference>
<dbReference type="RefSeq" id="XP_008582059.1">
    <property type="nucleotide sequence ID" value="XM_008583837.1"/>
</dbReference>
<dbReference type="SUPFAM" id="SSF50630">
    <property type="entry name" value="Acid proteases"/>
    <property type="match status" value="1"/>
</dbReference>
<evidence type="ECO:0000256" key="2">
    <source>
        <dbReference type="SAM" id="MobiDB-lite"/>
    </source>
</evidence>
<dbReference type="InterPro" id="IPR001995">
    <property type="entry name" value="Peptidase_A2_cat"/>
</dbReference>
<evidence type="ECO:0000259" key="3">
    <source>
        <dbReference type="PROSITE" id="PS50175"/>
    </source>
</evidence>
<dbReference type="InterPro" id="IPR050462">
    <property type="entry name" value="Retroviral_Gag-Pol_poly"/>
</dbReference>
<dbReference type="SUPFAM" id="SSF57756">
    <property type="entry name" value="Retrovirus zinc finger-like domains"/>
    <property type="match status" value="1"/>
</dbReference>
<evidence type="ECO:0000313" key="4">
    <source>
        <dbReference type="Proteomes" id="UP000694923"/>
    </source>
</evidence>
<dbReference type="Gene3D" id="2.40.70.10">
    <property type="entry name" value="Acid Proteases"/>
    <property type="match status" value="1"/>
</dbReference>
<dbReference type="PROSITE" id="PS50175">
    <property type="entry name" value="ASP_PROT_RETROV"/>
    <property type="match status" value="1"/>
</dbReference>
<sequence length="414" mass="46917">MAGLRGAAKCPTNLTKVREITQGSDESPSAFLERLMEAFRRFTPYDPGSEKHKATVTVAFIDQFSRDIRKKLQKLEGLQDKSLRELVQVAEKVYHNRESEEAKEIKREKRQEKNFHRLLATVVRETREPNNMVPSNKKGPLAKDQCACCRERGHWVRNCPKKKKEPQAPKVSTLQEDSDYGRQGLGPLPEPRVTLEVEGKPIQFVVDTGAENSVLLQAKGPLLKKKSWVQGATGYKQYSWTTRRTVDLGVGRVSHSFIVIPECPYPLLGRDLLTKMGAQIHFDPKGPRVLDQQGKPLQVLTLRLEYEYQLFEKCGQQTGQMDWCLENYPQAWAKTAGIGKAKNLPPIHVELKAQASPIAVHQYPMTREAHEGIQPHIAHLLQLGILRKCQSAWNSPLLPVQKPGTNDYRPVQDL</sequence>
<reference evidence="5" key="1">
    <citation type="submission" date="2025-08" db="UniProtKB">
        <authorList>
            <consortium name="RefSeq"/>
        </authorList>
    </citation>
    <scope>IDENTIFICATION</scope>
</reference>
<protein>
    <submittedName>
        <fullName evidence="5">Uncharacterized protein LOC103599693</fullName>
    </submittedName>
</protein>
<dbReference type="CDD" id="cd06095">
    <property type="entry name" value="RP_RTVL_H_like"/>
    <property type="match status" value="1"/>
</dbReference>
<dbReference type="GeneID" id="103599693"/>
<dbReference type="InterPro" id="IPR003036">
    <property type="entry name" value="Gag_P30"/>
</dbReference>
<dbReference type="PANTHER" id="PTHR33166">
    <property type="entry name" value="GAG_P30 DOMAIN-CONTAINING PROTEIN"/>
    <property type="match status" value="1"/>
</dbReference>
<dbReference type="InterPro" id="IPR001969">
    <property type="entry name" value="Aspartic_peptidase_AS"/>
</dbReference>
<proteinExistence type="predicted"/>
<accession>A0ABM0RN68</accession>
<keyword evidence="1" id="KW-0378">Hydrolase</keyword>
<feature type="domain" description="Peptidase A2" evidence="3">
    <location>
        <begin position="202"/>
        <end position="272"/>
    </location>
</feature>
<dbReference type="Gene3D" id="3.10.10.10">
    <property type="entry name" value="HIV Type 1 Reverse Transcriptase, subunit A, domain 1"/>
    <property type="match status" value="1"/>
</dbReference>
<evidence type="ECO:0000256" key="1">
    <source>
        <dbReference type="ARBA" id="ARBA00022801"/>
    </source>
</evidence>
<dbReference type="Pfam" id="PF00077">
    <property type="entry name" value="RVP"/>
    <property type="match status" value="1"/>
</dbReference>
<dbReference type="SUPFAM" id="SSF56672">
    <property type="entry name" value="DNA/RNA polymerases"/>
    <property type="match status" value="1"/>
</dbReference>
<evidence type="ECO:0000313" key="5">
    <source>
        <dbReference type="RefSeq" id="XP_008582059.1"/>
    </source>
</evidence>
<dbReference type="InterPro" id="IPR021109">
    <property type="entry name" value="Peptidase_aspartic_dom_sf"/>
</dbReference>
<gene>
    <name evidence="5" type="primary">LOC103599693</name>
</gene>
<dbReference type="InterPro" id="IPR018061">
    <property type="entry name" value="Retropepsins"/>
</dbReference>
<feature type="region of interest" description="Disordered" evidence="2">
    <location>
        <begin position="160"/>
        <end position="191"/>
    </location>
</feature>
<dbReference type="PROSITE" id="PS00141">
    <property type="entry name" value="ASP_PROTEASE"/>
    <property type="match status" value="1"/>
</dbReference>